<gene>
    <name evidence="2" type="ORF">GNI_188650</name>
</gene>
<dbReference type="Proteomes" id="UP000019763">
    <property type="component" value="Unassembled WGS sequence"/>
</dbReference>
<keyword evidence="3" id="KW-1185">Reference proteome</keyword>
<evidence type="ECO:0000313" key="2">
    <source>
        <dbReference type="EMBL" id="EZG43094.1"/>
    </source>
</evidence>
<reference evidence="2" key="1">
    <citation type="submission" date="2013-12" db="EMBL/GenBank/DDBJ databases">
        <authorList>
            <person name="Omoto C.K."/>
            <person name="Sibley D."/>
            <person name="Venepally P."/>
            <person name="Hadjithomas M."/>
            <person name="Karamycheva S."/>
            <person name="Brunk B."/>
            <person name="Roos D."/>
            <person name="Caler E."/>
            <person name="Lorenzi H."/>
        </authorList>
    </citation>
    <scope>NUCLEOTIDE SEQUENCE</scope>
</reference>
<dbReference type="GeneID" id="22916222"/>
<feature type="region of interest" description="Disordered" evidence="1">
    <location>
        <begin position="87"/>
        <end position="113"/>
    </location>
</feature>
<comment type="caution">
    <text evidence="2">The sequence shown here is derived from an EMBL/GenBank/DDBJ whole genome shotgun (WGS) entry which is preliminary data.</text>
</comment>
<dbReference type="EMBL" id="AFNH02001436">
    <property type="protein sequence ID" value="EZG43094.1"/>
    <property type="molecule type" value="Genomic_DNA"/>
</dbReference>
<evidence type="ECO:0000256" key="1">
    <source>
        <dbReference type="SAM" id="MobiDB-lite"/>
    </source>
</evidence>
<sequence>MTEIGITLIDLQSEIHALRKEQRNEKARRQQQIDRNEAMFKDLVDAYMGMATTVKELKTEVTSKIQHDITKIHEKLDRIAGTYDVRTHTTAKKDRPVSRSTSAKKSEGIGAVTRTGRSTINQTAKALNSQNPLPWNTVAGGRNTSIRVGRRNDAIVINETPV</sequence>
<protein>
    <submittedName>
        <fullName evidence="2">Uncharacterized protein</fullName>
    </submittedName>
</protein>
<dbReference type="RefSeq" id="XP_011134673.1">
    <property type="nucleotide sequence ID" value="XM_011136371.1"/>
</dbReference>
<organism evidence="2 3">
    <name type="scientific">Gregarina niphandrodes</name>
    <name type="common">Septate eugregarine</name>
    <dbReference type="NCBI Taxonomy" id="110365"/>
    <lineage>
        <taxon>Eukaryota</taxon>
        <taxon>Sar</taxon>
        <taxon>Alveolata</taxon>
        <taxon>Apicomplexa</taxon>
        <taxon>Conoidasida</taxon>
        <taxon>Gregarinasina</taxon>
        <taxon>Eugregarinorida</taxon>
        <taxon>Gregarinidae</taxon>
        <taxon>Gregarina</taxon>
    </lineage>
</organism>
<name>A0A023AWK5_GRENI</name>
<evidence type="ECO:0000313" key="3">
    <source>
        <dbReference type="Proteomes" id="UP000019763"/>
    </source>
</evidence>
<feature type="non-terminal residue" evidence="2">
    <location>
        <position position="162"/>
    </location>
</feature>
<dbReference type="AlphaFoldDB" id="A0A023AWK5"/>
<accession>A0A023AWK5</accession>
<dbReference type="VEuPathDB" id="CryptoDB:GNI_188650"/>
<feature type="compositionally biased region" description="Basic and acidic residues" evidence="1">
    <location>
        <begin position="87"/>
        <end position="97"/>
    </location>
</feature>
<proteinExistence type="predicted"/>